<evidence type="ECO:0000313" key="2">
    <source>
        <dbReference type="Proteomes" id="UP000244519"/>
    </source>
</evidence>
<proteinExistence type="predicted"/>
<organism evidence="1 2">
    <name type="scientific">Candidatus Fokinia solitaria</name>
    <dbReference type="NCBI Taxonomy" id="1802984"/>
    <lineage>
        <taxon>Bacteria</taxon>
        <taxon>Pseudomonadati</taxon>
        <taxon>Pseudomonadota</taxon>
        <taxon>Alphaproteobacteria</taxon>
        <taxon>Rickettsiales</taxon>
        <taxon>Candidatus Midichloriaceae</taxon>
        <taxon>Candidatus Fokinia</taxon>
    </lineage>
</organism>
<dbReference type="RefSeq" id="WP_108672942.1">
    <property type="nucleotide sequence ID" value="NZ_CP025989.1"/>
</dbReference>
<dbReference type="OrthoDB" id="5363296at2"/>
<sequence length="416" mass="48633">MNNITIANNSFLLMNDTCIRYSLSLQECVTDIVSKELESLYDDAVRNFSRMSRTIGIKTDESPELNAQYIQMLNKTALRNQTLYFFKSEALLAHEKMMREHIILMYDVEKQYKEITHLRAIVTHGNDLLRHIRAEQKEMRSNIYDSDDKIQTLKMMKPVLYNAALYVIHTKEVAPTAKDYRLLQHDMLIADKLYEMQIKEKYAEKFTDMDTLIKEHYSKVEELQDIISRLLDDSEVMILTYHSMCKIHEELAAENMMLLQLKIEEQVMQMQLETVEKEYSDVYAFIVKSVNLQYTGILSRMYELLRYMEDLLFGTSIKTIEDATVHNTSSTEYEQVPPFLLFWGTNVVNDMQAEHIQDSVNDMQAKHLQDFVNDTQDEQLSDDVQNESLANSADNISYEESEFNDASSNIAMHNDL</sequence>
<gene>
    <name evidence="1" type="ORF">Fsol_00081</name>
</gene>
<reference evidence="1 2" key="1">
    <citation type="journal article" date="2018" name="Genome Biol. Evol.">
        <title>The Genome Sequence of "Candidatus Fokinia solitaria": Insights on Reductive Evolution in Rickettsiales.</title>
        <authorList>
            <person name="Floriano A.M."/>
            <person name="Castelli M."/>
            <person name="Krenek S."/>
            <person name="Berendonk T.U."/>
            <person name="Bazzocchi C."/>
            <person name="Petroni G."/>
            <person name="Sassera D."/>
        </authorList>
    </citation>
    <scope>NUCLEOTIDE SEQUENCE [LARGE SCALE GENOMIC DNA]</scope>
    <source>
        <strain evidence="1">Rio ETE_ALG 3VII</strain>
    </source>
</reference>
<name>A0A2U8BRC4_9RICK</name>
<keyword evidence="2" id="KW-1185">Reference proteome</keyword>
<accession>A0A2U8BRC4</accession>
<dbReference type="AlphaFoldDB" id="A0A2U8BRC4"/>
<evidence type="ECO:0000313" key="1">
    <source>
        <dbReference type="EMBL" id="AWD32894.1"/>
    </source>
</evidence>
<dbReference type="Proteomes" id="UP000244519">
    <property type="component" value="Chromosome"/>
</dbReference>
<dbReference type="EMBL" id="CP025989">
    <property type="protein sequence ID" value="AWD32894.1"/>
    <property type="molecule type" value="Genomic_DNA"/>
</dbReference>
<dbReference type="KEGG" id="fso:Fsol_00081"/>
<protein>
    <submittedName>
        <fullName evidence="1">Uncharacterized protein</fullName>
    </submittedName>
</protein>